<keyword evidence="2" id="KW-1185">Reference proteome</keyword>
<sequence>MDMFFKKFINCFFKKKNYMDMFFKKFINCFFKKKNYMDMFFKKFINCFFKKITWTCFLKSLLIVFLKKLHGHVF</sequence>
<name>A0A220T6L1_9POXV</name>
<reference evidence="1 2" key="1">
    <citation type="journal article" date="2017" name="Virus Genes">
        <title>Characterization of Eptesipoxvirus, a novel poxvirus from a microchiropteran bat.</title>
        <authorList>
            <person name="Tu S.L."/>
            <person name="Nakazawa Y."/>
            <person name="Gao J."/>
            <person name="Wilkins K."/>
            <person name="Gallardo-Romero N."/>
            <person name="Li Y."/>
            <person name="Emerson G.L."/>
            <person name="Carroll D.S."/>
            <person name="Upton C."/>
        </authorList>
    </citation>
    <scope>NUCLEOTIDE SEQUENCE [LARGE SCALE GENOMIC DNA]</scope>
    <source>
        <strain evidence="1 2">Washington</strain>
    </source>
</reference>
<evidence type="ECO:0000313" key="1">
    <source>
        <dbReference type="EMBL" id="ASK51346.1"/>
    </source>
</evidence>
<dbReference type="Proteomes" id="UP000217428">
    <property type="component" value="Segment"/>
</dbReference>
<organism evidence="1 2">
    <name type="scientific">Eptesipox virus</name>
    <dbReference type="NCBI Taxonomy" id="1329402"/>
    <lineage>
        <taxon>Viruses</taxon>
        <taxon>Varidnaviria</taxon>
        <taxon>Bamfordvirae</taxon>
        <taxon>Nucleocytoviricota</taxon>
        <taxon>Pokkesviricetes</taxon>
        <taxon>Chitovirales</taxon>
        <taxon>Poxviridae</taxon>
        <taxon>Chordopoxvirinae</taxon>
        <taxon>Vespertilionpoxvirus</taxon>
        <taxon>Vespertilionpoxvirus eptesipox</taxon>
    </lineage>
</organism>
<evidence type="ECO:0000313" key="2">
    <source>
        <dbReference type="Proteomes" id="UP000217428"/>
    </source>
</evidence>
<dbReference type="EMBL" id="KY747497">
    <property type="protein sequence ID" value="ASK51346.1"/>
    <property type="molecule type" value="Genomic_DNA"/>
</dbReference>
<protein>
    <submittedName>
        <fullName evidence="1">Uncharacterized protein</fullName>
    </submittedName>
</protein>
<gene>
    <name evidence="1" type="ORF">EPTV-WA-145</name>
</gene>
<proteinExistence type="predicted"/>
<accession>A0A220T6L1</accession>